<organism evidence="9 10">
    <name type="scientific">Thermanaeromonas toyohensis ToBE</name>
    <dbReference type="NCBI Taxonomy" id="698762"/>
    <lineage>
        <taxon>Bacteria</taxon>
        <taxon>Bacillati</taxon>
        <taxon>Bacillota</taxon>
        <taxon>Clostridia</taxon>
        <taxon>Neomoorellales</taxon>
        <taxon>Neomoorellaceae</taxon>
        <taxon>Thermanaeromonas</taxon>
    </lineage>
</organism>
<evidence type="ECO:0000256" key="5">
    <source>
        <dbReference type="ARBA" id="ARBA00025933"/>
    </source>
</evidence>
<evidence type="ECO:0000256" key="3">
    <source>
        <dbReference type="ARBA" id="ARBA00017941"/>
    </source>
</evidence>
<keyword evidence="9" id="KW-0282">Flagellum</keyword>
<dbReference type="PANTHER" id="PTHR30435">
    <property type="entry name" value="FLAGELLAR PROTEIN"/>
    <property type="match status" value="1"/>
</dbReference>
<dbReference type="EMBL" id="LT838272">
    <property type="protein sequence ID" value="SMB93970.1"/>
    <property type="molecule type" value="Genomic_DNA"/>
</dbReference>
<feature type="domain" description="Flagellar basal-body/hook protein C-terminal" evidence="8">
    <location>
        <begin position="95"/>
        <end position="138"/>
    </location>
</feature>
<protein>
    <recommendedName>
        <fullName evidence="3 6">Flagellar basal-body rod protein FlgC</fullName>
    </recommendedName>
</protein>
<evidence type="ECO:0000256" key="6">
    <source>
        <dbReference type="RuleBase" id="RU362062"/>
    </source>
</evidence>
<dbReference type="InterPro" id="IPR010930">
    <property type="entry name" value="Flg_bb/hook_C_dom"/>
</dbReference>
<evidence type="ECO:0000256" key="1">
    <source>
        <dbReference type="ARBA" id="ARBA00004117"/>
    </source>
</evidence>
<evidence type="ECO:0000259" key="8">
    <source>
        <dbReference type="Pfam" id="PF06429"/>
    </source>
</evidence>
<dbReference type="STRING" id="698762.SAMN00808754_0945"/>
<dbReference type="PANTHER" id="PTHR30435:SF2">
    <property type="entry name" value="FLAGELLAR BASAL-BODY ROD PROTEIN FLGC"/>
    <property type="match status" value="1"/>
</dbReference>
<keyword evidence="4 6" id="KW-0975">Bacterial flagellum</keyword>
<feature type="domain" description="Flagellar basal body rod protein N-terminal" evidence="7">
    <location>
        <begin position="9"/>
        <end position="34"/>
    </location>
</feature>
<proteinExistence type="inferred from homology"/>
<keyword evidence="10" id="KW-1185">Reference proteome</keyword>
<comment type="subcellular location">
    <subcellularLocation>
        <location evidence="1 6">Bacterial flagellum basal body</location>
    </subcellularLocation>
</comment>
<dbReference type="Pfam" id="PF06429">
    <property type="entry name" value="Flg_bbr_C"/>
    <property type="match status" value="1"/>
</dbReference>
<accession>A0A1W1VL77</accession>
<dbReference type="GO" id="GO:0030694">
    <property type="term" value="C:bacterial-type flagellum basal body, rod"/>
    <property type="evidence" value="ECO:0007669"/>
    <property type="project" value="UniProtKB-UniRule"/>
</dbReference>
<gene>
    <name evidence="9" type="ORF">SAMN00808754_0945</name>
</gene>
<keyword evidence="9" id="KW-0966">Cell projection</keyword>
<dbReference type="RefSeq" id="WP_084664449.1">
    <property type="nucleotide sequence ID" value="NZ_LT838272.1"/>
</dbReference>
<dbReference type="AlphaFoldDB" id="A0A1W1VL77"/>
<dbReference type="InterPro" id="IPR006299">
    <property type="entry name" value="FlgC"/>
</dbReference>
<reference evidence="9 10" key="1">
    <citation type="submission" date="2017-04" db="EMBL/GenBank/DDBJ databases">
        <authorList>
            <person name="Afonso C.L."/>
            <person name="Miller P.J."/>
            <person name="Scott M.A."/>
            <person name="Spackman E."/>
            <person name="Goraichik I."/>
            <person name="Dimitrov K.M."/>
            <person name="Suarez D.L."/>
            <person name="Swayne D.E."/>
        </authorList>
    </citation>
    <scope>NUCLEOTIDE SEQUENCE [LARGE SCALE GENOMIC DNA]</scope>
    <source>
        <strain evidence="9 10">ToBE</strain>
    </source>
</reference>
<dbReference type="Pfam" id="PF00460">
    <property type="entry name" value="Flg_bb_rod"/>
    <property type="match status" value="1"/>
</dbReference>
<dbReference type="OrthoDB" id="9794148at2"/>
<evidence type="ECO:0000256" key="4">
    <source>
        <dbReference type="ARBA" id="ARBA00023143"/>
    </source>
</evidence>
<comment type="subunit">
    <text evidence="5 6">The basal body constitutes a major portion of the flagellar organelle and consists of four rings (L,P,S, and M) mounted on a central rod. The rod consists of about 26 subunits of FlgG in the distal portion, and FlgB, FlgC and FlgF are thought to build up the proximal portion of the rod with about 6 subunits each.</text>
</comment>
<evidence type="ECO:0000313" key="9">
    <source>
        <dbReference type="EMBL" id="SMB93970.1"/>
    </source>
</evidence>
<name>A0A1W1VL77_9FIRM</name>
<evidence type="ECO:0000256" key="2">
    <source>
        <dbReference type="ARBA" id="ARBA00009677"/>
    </source>
</evidence>
<keyword evidence="9" id="KW-0969">Cilium</keyword>
<dbReference type="InterPro" id="IPR001444">
    <property type="entry name" value="Flag_bb_rod_N"/>
</dbReference>
<dbReference type="Proteomes" id="UP000192569">
    <property type="component" value="Chromosome I"/>
</dbReference>
<evidence type="ECO:0000259" key="7">
    <source>
        <dbReference type="Pfam" id="PF00460"/>
    </source>
</evidence>
<sequence>MELLPGLAISASGLTAERLRLDLIASNLANIYTTRTARGGPYRRKVAIFAERLRELKGIPGPQAPGYGVRVVGIAEDNTPPRLVYDPTHPDADTRGYVALPNINVVNEMIDLITASRAYEANVIAFNAAKSMALKALEIGRV</sequence>
<dbReference type="GO" id="GO:0071978">
    <property type="term" value="P:bacterial-type flagellum-dependent swarming motility"/>
    <property type="evidence" value="ECO:0007669"/>
    <property type="project" value="TreeGrafter"/>
</dbReference>
<evidence type="ECO:0000313" key="10">
    <source>
        <dbReference type="Proteomes" id="UP000192569"/>
    </source>
</evidence>
<dbReference type="NCBIfam" id="TIGR01395">
    <property type="entry name" value="FlgC"/>
    <property type="match status" value="1"/>
</dbReference>
<comment type="similarity">
    <text evidence="2">Belongs to the flagella basal body rod proteins family.</text>
</comment>